<protein>
    <submittedName>
        <fullName evidence="1">Uncharacterized protein</fullName>
    </submittedName>
</protein>
<reference evidence="1 2" key="1">
    <citation type="submission" date="2018-02" db="EMBL/GenBank/DDBJ databases">
        <title>Genomic Encyclopedia of Archaeal and Bacterial Type Strains, Phase II (KMG-II): from individual species to whole genera.</title>
        <authorList>
            <person name="Goeker M."/>
        </authorList>
    </citation>
    <scope>NUCLEOTIDE SEQUENCE [LARGE SCALE GENOMIC DNA]</scope>
    <source>
        <strain evidence="1 2">YU 961-1</strain>
    </source>
</reference>
<evidence type="ECO:0000313" key="2">
    <source>
        <dbReference type="Proteomes" id="UP000239203"/>
    </source>
</evidence>
<evidence type="ECO:0000313" key="1">
    <source>
        <dbReference type="EMBL" id="PPK69589.1"/>
    </source>
</evidence>
<dbReference type="AlphaFoldDB" id="A0A2S6GWK2"/>
<sequence length="34" mass="3620">MRVCGIAGRVTGIARSRGYDLDGPRDLAKSVTVE</sequence>
<organism evidence="1 2">
    <name type="scientific">Actinokineospora auranticolor</name>
    <dbReference type="NCBI Taxonomy" id="155976"/>
    <lineage>
        <taxon>Bacteria</taxon>
        <taxon>Bacillati</taxon>
        <taxon>Actinomycetota</taxon>
        <taxon>Actinomycetes</taxon>
        <taxon>Pseudonocardiales</taxon>
        <taxon>Pseudonocardiaceae</taxon>
        <taxon>Actinokineospora</taxon>
    </lineage>
</organism>
<dbReference type="Proteomes" id="UP000239203">
    <property type="component" value="Unassembled WGS sequence"/>
</dbReference>
<accession>A0A2S6GWK2</accession>
<gene>
    <name evidence="1" type="ORF">CLV40_103199</name>
</gene>
<name>A0A2S6GWK2_9PSEU</name>
<keyword evidence="2" id="KW-1185">Reference proteome</keyword>
<dbReference type="EMBL" id="PTIX01000003">
    <property type="protein sequence ID" value="PPK69589.1"/>
    <property type="molecule type" value="Genomic_DNA"/>
</dbReference>
<dbReference type="Gene3D" id="3.40.50.10490">
    <property type="entry name" value="Glucose-6-phosphate isomerase like protein, domain 1"/>
    <property type="match status" value="1"/>
</dbReference>
<proteinExistence type="predicted"/>
<comment type="caution">
    <text evidence="1">The sequence shown here is derived from an EMBL/GenBank/DDBJ whole genome shotgun (WGS) entry which is preliminary data.</text>
</comment>